<organism evidence="1 2">
    <name type="scientific">Sphingomonas panacisoli</name>
    <dbReference type="NCBI Taxonomy" id="1813879"/>
    <lineage>
        <taxon>Bacteria</taxon>
        <taxon>Pseudomonadati</taxon>
        <taxon>Pseudomonadota</taxon>
        <taxon>Alphaproteobacteria</taxon>
        <taxon>Sphingomonadales</taxon>
        <taxon>Sphingomonadaceae</taxon>
        <taxon>Sphingomonas</taxon>
    </lineage>
</organism>
<dbReference type="Gene3D" id="3.30.160.880">
    <property type="entry name" value="Cell division protein ZapA protomer, N-terminal domain"/>
    <property type="match status" value="1"/>
</dbReference>
<dbReference type="EMBL" id="CP042306">
    <property type="protein sequence ID" value="QDZ07181.1"/>
    <property type="molecule type" value="Genomic_DNA"/>
</dbReference>
<keyword evidence="1" id="KW-0131">Cell cycle</keyword>
<dbReference type="InterPro" id="IPR036192">
    <property type="entry name" value="Cell_div_ZapA-like_sf"/>
</dbReference>
<evidence type="ECO:0000313" key="2">
    <source>
        <dbReference type="Proteomes" id="UP000315673"/>
    </source>
</evidence>
<keyword evidence="2" id="KW-1185">Reference proteome</keyword>
<accession>A0A5B8LGE3</accession>
<proteinExistence type="predicted"/>
<sequence>MAEVTLTIGDRRHNVTCRDGEEAQLRRLGDMLDQRWPSANRASGGLNAERTMLLVALMLADSLDAAENRPSGDGPSPAFLNRLADRLEGIADALEKPAASA</sequence>
<dbReference type="KEGG" id="spai:FPZ24_06555"/>
<dbReference type="GO" id="GO:0051301">
    <property type="term" value="P:cell division"/>
    <property type="evidence" value="ECO:0007669"/>
    <property type="project" value="UniProtKB-KW"/>
</dbReference>
<name>A0A5B8LGE3_9SPHN</name>
<dbReference type="SUPFAM" id="SSF102829">
    <property type="entry name" value="Cell division protein ZapA-like"/>
    <property type="match status" value="1"/>
</dbReference>
<dbReference type="Proteomes" id="UP000315673">
    <property type="component" value="Chromosome"/>
</dbReference>
<dbReference type="InterPro" id="IPR042233">
    <property type="entry name" value="Cell_div_ZapA_N"/>
</dbReference>
<dbReference type="Pfam" id="PF05164">
    <property type="entry name" value="ZapA"/>
    <property type="match status" value="1"/>
</dbReference>
<protein>
    <submittedName>
        <fullName evidence="1">Cell division protein ZapA</fullName>
    </submittedName>
</protein>
<reference evidence="1 2" key="1">
    <citation type="submission" date="2019-07" db="EMBL/GenBank/DDBJ databases">
        <title>Full genome sequence of Sphingomonas sp. 4R-6-7(HKS19).</title>
        <authorList>
            <person name="Im W.-T."/>
        </authorList>
    </citation>
    <scope>NUCLEOTIDE SEQUENCE [LARGE SCALE GENOMIC DNA]</scope>
    <source>
        <strain evidence="1 2">HKS19</strain>
    </source>
</reference>
<dbReference type="OrthoDB" id="9797575at2"/>
<gene>
    <name evidence="1" type="ORF">FPZ24_06555</name>
</gene>
<evidence type="ECO:0000313" key="1">
    <source>
        <dbReference type="EMBL" id="QDZ07181.1"/>
    </source>
</evidence>
<keyword evidence="1" id="KW-0132">Cell division</keyword>
<dbReference type="RefSeq" id="WP_146570354.1">
    <property type="nucleotide sequence ID" value="NZ_CP042306.1"/>
</dbReference>
<dbReference type="AlphaFoldDB" id="A0A5B8LGE3"/>
<dbReference type="InterPro" id="IPR007838">
    <property type="entry name" value="Cell_div_ZapA-like"/>
</dbReference>